<dbReference type="InterPro" id="IPR036388">
    <property type="entry name" value="WH-like_DNA-bd_sf"/>
</dbReference>
<keyword evidence="3" id="KW-0238">DNA-binding</keyword>
<dbReference type="SUPFAM" id="SSF53850">
    <property type="entry name" value="Periplasmic binding protein-like II"/>
    <property type="match status" value="1"/>
</dbReference>
<evidence type="ECO:0000313" key="6">
    <source>
        <dbReference type="EMBL" id="BBF87569.1"/>
    </source>
</evidence>
<name>A0A3G9GM53_9NEIS</name>
<dbReference type="InterPro" id="IPR036390">
    <property type="entry name" value="WH_DNA-bd_sf"/>
</dbReference>
<evidence type="ECO:0000256" key="3">
    <source>
        <dbReference type="ARBA" id="ARBA00023125"/>
    </source>
</evidence>
<dbReference type="Gene3D" id="1.10.10.10">
    <property type="entry name" value="Winged helix-like DNA-binding domain superfamily/Winged helix DNA-binding domain"/>
    <property type="match status" value="1"/>
</dbReference>
<dbReference type="Pfam" id="PF00126">
    <property type="entry name" value="HTH_1"/>
    <property type="match status" value="1"/>
</dbReference>
<reference evidence="7" key="3">
    <citation type="journal article" date="2017" name="Plant Physiol. Biochem.">
        <title>Differential oxidative and antioxidative response of duckweed Lemna minor toward plant growth promoting/inhibiting bacteria.</title>
        <authorList>
            <person name="Ishizawa H."/>
            <person name="Kuroda M."/>
            <person name="Morikawa M."/>
            <person name="Ike M."/>
        </authorList>
    </citation>
    <scope>NUCLEOTIDE SEQUENCE [LARGE SCALE GENOMIC DNA]</scope>
    <source>
        <strain evidence="7">H3</strain>
    </source>
</reference>
<proteinExistence type="inferred from homology"/>
<reference evidence="7" key="1">
    <citation type="journal article" date="2017" name="Biotechnol. Biofuels">
        <title>Evaluation of environmental bacterial communities as a factor affecting the growth of duckweed Lemna minor.</title>
        <authorList>
            <person name="Ishizawa H."/>
            <person name="Kuroda M."/>
            <person name="Morikawa M."/>
            <person name="Ike M."/>
        </authorList>
    </citation>
    <scope>NUCLEOTIDE SEQUENCE [LARGE SCALE GENOMIC DNA]</scope>
    <source>
        <strain evidence="7">H3</strain>
    </source>
</reference>
<dbReference type="GO" id="GO:0006351">
    <property type="term" value="P:DNA-templated transcription"/>
    <property type="evidence" value="ECO:0007669"/>
    <property type="project" value="TreeGrafter"/>
</dbReference>
<comment type="similarity">
    <text evidence="1">Belongs to the LysR transcriptional regulatory family.</text>
</comment>
<dbReference type="EMBL" id="AP018823">
    <property type="protein sequence ID" value="BBF87569.1"/>
    <property type="molecule type" value="Genomic_DNA"/>
</dbReference>
<dbReference type="Pfam" id="PF03466">
    <property type="entry name" value="LysR_substrate"/>
    <property type="match status" value="1"/>
</dbReference>
<evidence type="ECO:0000313" key="7">
    <source>
        <dbReference type="Proteomes" id="UP000198290"/>
    </source>
</evidence>
<evidence type="ECO:0000259" key="5">
    <source>
        <dbReference type="PROSITE" id="PS50931"/>
    </source>
</evidence>
<sequence length="296" mass="33122">MTAFVRAVEEGSFTKAADKLEITAQMVGKHVRALEQWTGTRLMNKTTRQQSLTETGNLFYQRCKTILGEIAATKAIVEEMQAEPRGRLKLAAPLSFGQCLLVPMLPSFLQAHPHIEMDLYLSNRFVDLVEEGFDAVIRVQSPGDEQFVAKPLGEQQLCLCAAPSYLEKYGKPVHPVELKHHQCLHGNWGGNETWSFQGPDGTHHIKISSRLKINNWPALFSAALHGGGISLQPIHMLQQALAQHELVPLLEDYTIPAIRLYLFFPPARQQTLKLRCFADALQKYLQTRAIHAAPAP</sequence>
<dbReference type="InterPro" id="IPR058163">
    <property type="entry name" value="LysR-type_TF_proteobact-type"/>
</dbReference>
<dbReference type="InterPro" id="IPR005119">
    <property type="entry name" value="LysR_subst-bd"/>
</dbReference>
<dbReference type="Gene3D" id="3.40.190.290">
    <property type="match status" value="1"/>
</dbReference>
<dbReference type="Proteomes" id="UP000198290">
    <property type="component" value="Chromosome"/>
</dbReference>
<dbReference type="PANTHER" id="PTHR30537">
    <property type="entry name" value="HTH-TYPE TRANSCRIPTIONAL REGULATOR"/>
    <property type="match status" value="1"/>
</dbReference>
<feature type="domain" description="HTH lysR-type" evidence="5">
    <location>
        <begin position="1"/>
        <end position="53"/>
    </location>
</feature>
<gene>
    <name evidence="6" type="ORF">DLM_3990</name>
</gene>
<dbReference type="SUPFAM" id="SSF46785">
    <property type="entry name" value="Winged helix' DNA-binding domain"/>
    <property type="match status" value="1"/>
</dbReference>
<reference evidence="6 7" key="2">
    <citation type="journal article" date="2017" name="Genome Announc.">
        <title>Draft genome sequence of Aquitalea magnusonii strain H3, a plant growth-promoting bacterium of duckweed Lemna minor.</title>
        <authorList>
            <person name="Ishizawa H."/>
            <person name="Kuroda M."/>
            <person name="Ike M."/>
        </authorList>
    </citation>
    <scope>NUCLEOTIDE SEQUENCE [LARGE SCALE GENOMIC DNA]</scope>
    <source>
        <strain evidence="6 7">H3</strain>
    </source>
</reference>
<organism evidence="6 7">
    <name type="scientific">Aquitalea magnusonii</name>
    <dbReference type="NCBI Taxonomy" id="332411"/>
    <lineage>
        <taxon>Bacteria</taxon>
        <taxon>Pseudomonadati</taxon>
        <taxon>Pseudomonadota</taxon>
        <taxon>Betaproteobacteria</taxon>
        <taxon>Neisseriales</taxon>
        <taxon>Chromobacteriaceae</taxon>
        <taxon>Aquitalea</taxon>
    </lineage>
</organism>
<dbReference type="CDD" id="cd08422">
    <property type="entry name" value="PBP2_CrgA_like"/>
    <property type="match status" value="1"/>
</dbReference>
<protein>
    <submittedName>
        <fullName evidence="6">Transcriptional regulator, LysR family</fullName>
    </submittedName>
</protein>
<keyword evidence="2" id="KW-0805">Transcription regulation</keyword>
<accession>A0A3G9GM53</accession>
<dbReference type="FunFam" id="1.10.10.10:FF:000001">
    <property type="entry name" value="LysR family transcriptional regulator"/>
    <property type="match status" value="1"/>
</dbReference>
<keyword evidence="7" id="KW-1185">Reference proteome</keyword>
<dbReference type="InterPro" id="IPR000847">
    <property type="entry name" value="LysR_HTH_N"/>
</dbReference>
<evidence type="ECO:0000256" key="1">
    <source>
        <dbReference type="ARBA" id="ARBA00009437"/>
    </source>
</evidence>
<dbReference type="KEGG" id="amah:DLM_3990"/>
<dbReference type="AlphaFoldDB" id="A0A3G9GM53"/>
<dbReference type="GO" id="GO:0003700">
    <property type="term" value="F:DNA-binding transcription factor activity"/>
    <property type="evidence" value="ECO:0007669"/>
    <property type="project" value="InterPro"/>
</dbReference>
<evidence type="ECO:0000256" key="4">
    <source>
        <dbReference type="ARBA" id="ARBA00023163"/>
    </source>
</evidence>
<dbReference type="PANTHER" id="PTHR30537:SF35">
    <property type="entry name" value="TRANSCRIPTIONAL REGULATORY PROTEIN"/>
    <property type="match status" value="1"/>
</dbReference>
<keyword evidence="4" id="KW-0804">Transcription</keyword>
<evidence type="ECO:0000256" key="2">
    <source>
        <dbReference type="ARBA" id="ARBA00023015"/>
    </source>
</evidence>
<dbReference type="PROSITE" id="PS50931">
    <property type="entry name" value="HTH_LYSR"/>
    <property type="match status" value="1"/>
</dbReference>
<dbReference type="RefSeq" id="WP_197715460.1">
    <property type="nucleotide sequence ID" value="NZ_AP018823.1"/>
</dbReference>
<dbReference type="GO" id="GO:0043565">
    <property type="term" value="F:sequence-specific DNA binding"/>
    <property type="evidence" value="ECO:0007669"/>
    <property type="project" value="TreeGrafter"/>
</dbReference>